<proteinExistence type="predicted"/>
<name>A0AAD7KNI9_QUISA</name>
<accession>A0AAD7KNI9</accession>
<gene>
    <name evidence="1" type="ORF">O6P43_032372</name>
</gene>
<dbReference type="AlphaFoldDB" id="A0AAD7KNI9"/>
<organism evidence="1 2">
    <name type="scientific">Quillaja saponaria</name>
    <name type="common">Soap bark tree</name>
    <dbReference type="NCBI Taxonomy" id="32244"/>
    <lineage>
        <taxon>Eukaryota</taxon>
        <taxon>Viridiplantae</taxon>
        <taxon>Streptophyta</taxon>
        <taxon>Embryophyta</taxon>
        <taxon>Tracheophyta</taxon>
        <taxon>Spermatophyta</taxon>
        <taxon>Magnoliopsida</taxon>
        <taxon>eudicotyledons</taxon>
        <taxon>Gunneridae</taxon>
        <taxon>Pentapetalae</taxon>
        <taxon>rosids</taxon>
        <taxon>fabids</taxon>
        <taxon>Fabales</taxon>
        <taxon>Quillajaceae</taxon>
        <taxon>Quillaja</taxon>
    </lineage>
</organism>
<comment type="caution">
    <text evidence="1">The sequence shown here is derived from an EMBL/GenBank/DDBJ whole genome shotgun (WGS) entry which is preliminary data.</text>
</comment>
<dbReference type="Proteomes" id="UP001163823">
    <property type="component" value="Chromosome 14"/>
</dbReference>
<dbReference type="EMBL" id="JARAOO010000014">
    <property type="protein sequence ID" value="KAJ7942741.1"/>
    <property type="molecule type" value="Genomic_DNA"/>
</dbReference>
<dbReference type="KEGG" id="qsa:O6P43_032372"/>
<reference evidence="1" key="1">
    <citation type="journal article" date="2023" name="Science">
        <title>Elucidation of the pathway for biosynthesis of saponin adjuvants from the soapbark tree.</title>
        <authorList>
            <person name="Reed J."/>
            <person name="Orme A."/>
            <person name="El-Demerdash A."/>
            <person name="Owen C."/>
            <person name="Martin L.B.B."/>
            <person name="Misra R.C."/>
            <person name="Kikuchi S."/>
            <person name="Rejzek M."/>
            <person name="Martin A.C."/>
            <person name="Harkess A."/>
            <person name="Leebens-Mack J."/>
            <person name="Louveau T."/>
            <person name="Stephenson M.J."/>
            <person name="Osbourn A."/>
        </authorList>
    </citation>
    <scope>NUCLEOTIDE SEQUENCE</scope>
    <source>
        <strain evidence="1">S10</strain>
    </source>
</reference>
<evidence type="ECO:0000313" key="2">
    <source>
        <dbReference type="Proteomes" id="UP001163823"/>
    </source>
</evidence>
<protein>
    <submittedName>
        <fullName evidence="1">Uncharacterized protein</fullName>
    </submittedName>
</protein>
<keyword evidence="2" id="KW-1185">Reference proteome</keyword>
<sequence length="79" mass="8355">MLPTICAPQGYCKSPSSRHKSRTAGLSTTSQTVMLVTAKQGLSKPSHNLKSVCACPSQLTSQITNSIIYGSTLRATLQS</sequence>
<evidence type="ECO:0000313" key="1">
    <source>
        <dbReference type="EMBL" id="KAJ7942741.1"/>
    </source>
</evidence>